<evidence type="ECO:0000313" key="3">
    <source>
        <dbReference type="EMBL" id="QTD52708.1"/>
    </source>
</evidence>
<evidence type="ECO:0000259" key="1">
    <source>
        <dbReference type="Pfam" id="PF00534"/>
    </source>
</evidence>
<dbReference type="KEGG" id="scor:J3U87_09550"/>
<dbReference type="InterPro" id="IPR001296">
    <property type="entry name" value="Glyco_trans_1"/>
</dbReference>
<reference evidence="3" key="1">
    <citation type="submission" date="2021-03" db="EMBL/GenBank/DDBJ databases">
        <title>Acanthopleuribacteraceae sp. M133.</title>
        <authorList>
            <person name="Wang G."/>
        </authorList>
    </citation>
    <scope>NUCLEOTIDE SEQUENCE</scope>
    <source>
        <strain evidence="3">M133</strain>
    </source>
</reference>
<dbReference type="Pfam" id="PF00534">
    <property type="entry name" value="Glycos_transf_1"/>
    <property type="match status" value="1"/>
</dbReference>
<dbReference type="PANTHER" id="PTHR12526">
    <property type="entry name" value="GLYCOSYLTRANSFERASE"/>
    <property type="match status" value="1"/>
</dbReference>
<protein>
    <submittedName>
        <fullName evidence="3">Glycosyltransferase family 4 protein</fullName>
    </submittedName>
</protein>
<evidence type="ECO:0000313" key="4">
    <source>
        <dbReference type="Proteomes" id="UP000663929"/>
    </source>
</evidence>
<gene>
    <name evidence="3" type="ORF">J3U87_09550</name>
</gene>
<sequence length="421" mass="46020">MHILYIPQHFSTPQGATGTRPYEMASRLVHAGHEVTVICGSLLEGTTGLSGKPIRGVRKGVVNGIQIIEIAMPYGNKHGFLRRALTFVRFSTRATWMALTMKYDLLFTTTTPLTSGIPGIVMKLLRRSKTFVFEVRDLWPELPKAMGVIKNPLVLLALDLLEFLSYRSADRLVALSPGIKEGICRRGVPEDRVALIPNASDLDLFQPDCHKGLDINGIEPGDFTAVFTGAHGMANGLEAVLDAAAELKKRGRQNIKLVFIGQGMRKPALRERAEAEGLDNCIFLDPVPKVELARLLPKANLGMMILANVPAFYRGTSPNKFFDYISAGLPVINNYPGWLAEMIESHDCGVVVPPGDAAAFADALERLAADPEVCRRYGANARALAEREFSRDTLGNRMIAFLAGREPEMAGCRPAANTDHS</sequence>
<dbReference type="Gene3D" id="3.40.50.2000">
    <property type="entry name" value="Glycogen Phosphorylase B"/>
    <property type="match status" value="2"/>
</dbReference>
<name>A0A8A4TUA6_SULCO</name>
<dbReference type="Pfam" id="PF13579">
    <property type="entry name" value="Glyco_trans_4_4"/>
    <property type="match status" value="1"/>
</dbReference>
<dbReference type="EMBL" id="CP071793">
    <property type="protein sequence ID" value="QTD52708.1"/>
    <property type="molecule type" value="Genomic_DNA"/>
</dbReference>
<organism evidence="3 4">
    <name type="scientific">Sulfidibacter corallicola</name>
    <dbReference type="NCBI Taxonomy" id="2818388"/>
    <lineage>
        <taxon>Bacteria</taxon>
        <taxon>Pseudomonadati</taxon>
        <taxon>Acidobacteriota</taxon>
        <taxon>Holophagae</taxon>
        <taxon>Acanthopleuribacterales</taxon>
        <taxon>Acanthopleuribacteraceae</taxon>
        <taxon>Sulfidibacter</taxon>
    </lineage>
</organism>
<feature type="domain" description="Glycosyl transferase family 1" evidence="1">
    <location>
        <begin position="216"/>
        <end position="382"/>
    </location>
</feature>
<accession>A0A8A4TUA6</accession>
<dbReference type="GO" id="GO:0016757">
    <property type="term" value="F:glycosyltransferase activity"/>
    <property type="evidence" value="ECO:0007669"/>
    <property type="project" value="InterPro"/>
</dbReference>
<dbReference type="SUPFAM" id="SSF53756">
    <property type="entry name" value="UDP-Glycosyltransferase/glycogen phosphorylase"/>
    <property type="match status" value="1"/>
</dbReference>
<dbReference type="RefSeq" id="WP_237382811.1">
    <property type="nucleotide sequence ID" value="NZ_CP071793.1"/>
</dbReference>
<proteinExistence type="predicted"/>
<evidence type="ECO:0000259" key="2">
    <source>
        <dbReference type="Pfam" id="PF13579"/>
    </source>
</evidence>
<dbReference type="CDD" id="cd03794">
    <property type="entry name" value="GT4_WbuB-like"/>
    <property type="match status" value="1"/>
</dbReference>
<dbReference type="InterPro" id="IPR028098">
    <property type="entry name" value="Glyco_trans_4-like_N"/>
</dbReference>
<dbReference type="AlphaFoldDB" id="A0A8A4TUA6"/>
<feature type="domain" description="Glycosyltransferase subfamily 4-like N-terminal" evidence="2">
    <location>
        <begin position="16"/>
        <end position="198"/>
    </location>
</feature>
<dbReference type="PANTHER" id="PTHR12526:SF638">
    <property type="entry name" value="SPORE COAT PROTEIN SA"/>
    <property type="match status" value="1"/>
</dbReference>
<keyword evidence="4" id="KW-1185">Reference proteome</keyword>
<dbReference type="Proteomes" id="UP000663929">
    <property type="component" value="Chromosome"/>
</dbReference>